<keyword evidence="14" id="KW-0472">Membrane</keyword>
<comment type="similarity">
    <text evidence="2 12">Belongs to the peptidase S11 family.</text>
</comment>
<dbReference type="PANTHER" id="PTHR21581">
    <property type="entry name" value="D-ALANYL-D-ALANINE CARBOXYPEPTIDASE"/>
    <property type="match status" value="1"/>
</dbReference>
<evidence type="ECO:0000256" key="5">
    <source>
        <dbReference type="ARBA" id="ARBA00022670"/>
    </source>
</evidence>
<evidence type="ECO:0000256" key="6">
    <source>
        <dbReference type="ARBA" id="ARBA00022729"/>
    </source>
</evidence>
<dbReference type="PRINTS" id="PR00725">
    <property type="entry name" value="DADACBPTASE1"/>
</dbReference>
<keyword evidence="10" id="KW-0961">Cell wall biogenesis/degradation</keyword>
<evidence type="ECO:0000256" key="2">
    <source>
        <dbReference type="ARBA" id="ARBA00007164"/>
    </source>
</evidence>
<evidence type="ECO:0000313" key="18">
    <source>
        <dbReference type="EMBL" id="MBC3795687.1"/>
    </source>
</evidence>
<evidence type="ECO:0000256" key="1">
    <source>
        <dbReference type="ARBA" id="ARBA00004752"/>
    </source>
</evidence>
<keyword evidence="7" id="KW-0378">Hydrolase</keyword>
<evidence type="ECO:0000256" key="8">
    <source>
        <dbReference type="ARBA" id="ARBA00022960"/>
    </source>
</evidence>
<evidence type="ECO:0000313" key="19">
    <source>
        <dbReference type="Proteomes" id="UP000653358"/>
    </source>
</evidence>
<feature type="domain" description="Peptidase S11 D-Ala-D-Ala carboxypeptidase A C-terminal" evidence="17">
    <location>
        <begin position="326"/>
        <end position="405"/>
    </location>
</feature>
<dbReference type="EMBL" id="WJBB01000001">
    <property type="protein sequence ID" value="MBC3795687.1"/>
    <property type="molecule type" value="Genomic_DNA"/>
</dbReference>
<dbReference type="InterPro" id="IPR012907">
    <property type="entry name" value="Peptidase_S11_C"/>
</dbReference>
<dbReference type="RefSeq" id="WP_148601938.1">
    <property type="nucleotide sequence ID" value="NZ_RXYB01000001.1"/>
</dbReference>
<dbReference type="Pfam" id="PF07943">
    <property type="entry name" value="PBP5_C"/>
    <property type="match status" value="1"/>
</dbReference>
<accession>A0ABR6WHR9</accession>
<proteinExistence type="inferred from homology"/>
<evidence type="ECO:0000256" key="10">
    <source>
        <dbReference type="ARBA" id="ARBA00023316"/>
    </source>
</evidence>
<dbReference type="Gene3D" id="3.40.710.10">
    <property type="entry name" value="DD-peptidase/beta-lactamase superfamily"/>
    <property type="match status" value="1"/>
</dbReference>
<evidence type="ECO:0000256" key="11">
    <source>
        <dbReference type="ARBA" id="ARBA00034000"/>
    </source>
</evidence>
<keyword evidence="5" id="KW-0645">Protease</keyword>
<evidence type="ECO:0000256" key="3">
    <source>
        <dbReference type="ARBA" id="ARBA00012448"/>
    </source>
</evidence>
<evidence type="ECO:0000256" key="12">
    <source>
        <dbReference type="RuleBase" id="RU004016"/>
    </source>
</evidence>
<keyword evidence="19" id="KW-1185">Reference proteome</keyword>
<dbReference type="InterPro" id="IPR001967">
    <property type="entry name" value="Peptidase_S11_N"/>
</dbReference>
<dbReference type="InterPro" id="IPR037167">
    <property type="entry name" value="Peptidase_S11_C_sf"/>
</dbReference>
<feature type="domain" description="Peptidase S11 D-alanyl-D-alanine carboxypeptidase A N-terminal" evidence="16">
    <location>
        <begin position="33"/>
        <end position="225"/>
    </location>
</feature>
<evidence type="ECO:0000256" key="13">
    <source>
        <dbReference type="SAM" id="MobiDB-lite"/>
    </source>
</evidence>
<dbReference type="PANTHER" id="PTHR21581:SF6">
    <property type="entry name" value="TRAFFICKING PROTEIN PARTICLE COMPLEX SUBUNIT 12"/>
    <property type="match status" value="1"/>
</dbReference>
<evidence type="ECO:0000256" key="9">
    <source>
        <dbReference type="ARBA" id="ARBA00022984"/>
    </source>
</evidence>
<evidence type="ECO:0000256" key="15">
    <source>
        <dbReference type="SAM" id="SignalP"/>
    </source>
</evidence>
<keyword evidence="14" id="KW-1133">Transmembrane helix</keyword>
<feature type="compositionally biased region" description="Basic and acidic residues" evidence="13">
    <location>
        <begin position="468"/>
        <end position="481"/>
    </location>
</feature>
<comment type="pathway">
    <text evidence="1">Cell wall biogenesis; peptidoglycan biosynthesis.</text>
</comment>
<evidence type="ECO:0000259" key="16">
    <source>
        <dbReference type="Pfam" id="PF00768"/>
    </source>
</evidence>
<keyword evidence="6 15" id="KW-0732">Signal</keyword>
<keyword evidence="8" id="KW-0133">Cell shape</keyword>
<keyword evidence="4" id="KW-0121">Carboxypeptidase</keyword>
<dbReference type="Proteomes" id="UP000653358">
    <property type="component" value="Unassembled WGS sequence"/>
</dbReference>
<evidence type="ECO:0000256" key="4">
    <source>
        <dbReference type="ARBA" id="ARBA00022645"/>
    </source>
</evidence>
<dbReference type="Pfam" id="PF00768">
    <property type="entry name" value="Peptidase_S11"/>
    <property type="match status" value="1"/>
</dbReference>
<name>A0ABR6WHR9_9FIRM</name>
<dbReference type="SUPFAM" id="SSF56601">
    <property type="entry name" value="beta-lactamase/transpeptidase-like"/>
    <property type="match status" value="1"/>
</dbReference>
<reference evidence="18 19" key="1">
    <citation type="journal article" date="2020" name="mSystems">
        <title>Defining Genomic and Predicted Metabolic Features of the Acetobacterium Genus.</title>
        <authorList>
            <person name="Ross D.E."/>
            <person name="Marshall C.W."/>
            <person name="Gulliver D."/>
            <person name="May H.D."/>
            <person name="Norman R.S."/>
        </authorList>
    </citation>
    <scope>NUCLEOTIDE SEQUENCE [LARGE SCALE GENOMIC DNA]</scope>
    <source>
        <strain evidence="18 19">DSM 9173</strain>
    </source>
</reference>
<protein>
    <recommendedName>
        <fullName evidence="3">serine-type D-Ala-D-Ala carboxypeptidase</fullName>
        <ecNumber evidence="3">3.4.16.4</ecNumber>
    </recommendedName>
</protein>
<feature type="region of interest" description="Disordered" evidence="13">
    <location>
        <begin position="451"/>
        <end position="481"/>
    </location>
</feature>
<comment type="catalytic activity">
    <reaction evidence="11">
        <text>Preferential cleavage: (Ac)2-L-Lys-D-Ala-|-D-Ala. Also transpeptidation of peptidyl-alanyl moieties that are N-acyl substituents of D-alanine.</text>
        <dbReference type="EC" id="3.4.16.4"/>
    </reaction>
</comment>
<evidence type="ECO:0000256" key="14">
    <source>
        <dbReference type="SAM" id="Phobius"/>
    </source>
</evidence>
<organism evidence="18 19">
    <name type="scientific">Acetobacterium tundrae</name>
    <dbReference type="NCBI Taxonomy" id="132932"/>
    <lineage>
        <taxon>Bacteria</taxon>
        <taxon>Bacillati</taxon>
        <taxon>Bacillota</taxon>
        <taxon>Clostridia</taxon>
        <taxon>Eubacteriales</taxon>
        <taxon>Eubacteriaceae</taxon>
        <taxon>Acetobacterium</taxon>
    </lineage>
</organism>
<feature type="chain" id="PRO_5046742289" description="serine-type D-Ala-D-Ala carboxypeptidase" evidence="15">
    <location>
        <begin position="23"/>
        <end position="481"/>
    </location>
</feature>
<dbReference type="EC" id="3.4.16.4" evidence="3"/>
<feature type="signal peptide" evidence="15">
    <location>
        <begin position="1"/>
        <end position="22"/>
    </location>
</feature>
<keyword evidence="9" id="KW-0573">Peptidoglycan synthesis</keyword>
<dbReference type="InterPro" id="IPR018044">
    <property type="entry name" value="Peptidase_S11"/>
</dbReference>
<comment type="caution">
    <text evidence="18">The sequence shown here is derived from an EMBL/GenBank/DDBJ whole genome shotgun (WGS) entry which is preliminary data.</text>
</comment>
<evidence type="ECO:0000256" key="7">
    <source>
        <dbReference type="ARBA" id="ARBA00022801"/>
    </source>
</evidence>
<dbReference type="InterPro" id="IPR012338">
    <property type="entry name" value="Beta-lactam/transpept-like"/>
</dbReference>
<gene>
    <name evidence="18" type="ORF">GH807_01295</name>
</gene>
<feature type="compositionally biased region" description="Low complexity" evidence="13">
    <location>
        <begin position="453"/>
        <end position="467"/>
    </location>
</feature>
<sequence length="481" mass="53513">MRRKIGLLVILSLVFFTPNIFAAGLPTFGTNEGVIILEKNSGDILYQQKQDQKFYPASTTKLMTALVAVENGNLDDTITVGDEIENIDADSSVAGLEVGETITLRELLYGLLLPSGNDAAETIAVNIGRKIAGDTTLDSSKAYDRFIKAMNDKAKELGMTGTNYVNPHGLQDANHYTTPADMLKLAEVAFSDDPVRMVTRAKVHEIQTNMVKHKWNNTNLLLYSSFDELSDDYRVSNDLSAGTNPLFNGYATSGKTGSTDEAGKCFVFEGEGNGENIIGVILDGDETTVFKEASATINALIKEYDFIDWTSDDNYYGEVKIENYHVFDGNTLKLKTNEPLISLVPEASMDGYTSKIKWDGNRLIGDKTIASLKGDVNEGDEIGEVDVYNGDKLVESTPIYAANTMQTRKWVDYLIMYWYITIVVLIIIAAILRIMYVDFMRKNKTKYKKIKIKNGNSNEGRSGNSNSNEKRNRNENTRNRR</sequence>
<feature type="transmembrane region" description="Helical" evidence="14">
    <location>
        <begin position="416"/>
        <end position="436"/>
    </location>
</feature>
<dbReference type="Gene3D" id="2.60.410.10">
    <property type="entry name" value="D-Ala-D-Ala carboxypeptidase, C-terminal domain"/>
    <property type="match status" value="1"/>
</dbReference>
<keyword evidence="14" id="KW-0812">Transmembrane</keyword>
<evidence type="ECO:0000259" key="17">
    <source>
        <dbReference type="Pfam" id="PF07943"/>
    </source>
</evidence>